<evidence type="ECO:0000313" key="8">
    <source>
        <dbReference type="Proteomes" id="UP000017836"/>
    </source>
</evidence>
<dbReference type="GO" id="GO:0016020">
    <property type="term" value="C:membrane"/>
    <property type="evidence" value="ECO:0007669"/>
    <property type="project" value="UniProtKB-SubCell"/>
</dbReference>
<dbReference type="OMA" id="YVRCVNQ"/>
<feature type="domain" description="Wall-associated receptor kinase galacturonan-binding" evidence="5">
    <location>
        <begin position="27"/>
        <end position="87"/>
    </location>
</feature>
<evidence type="ECO:0000256" key="2">
    <source>
        <dbReference type="ARBA" id="ARBA00022729"/>
    </source>
</evidence>
<evidence type="ECO:0000256" key="3">
    <source>
        <dbReference type="ARBA" id="ARBA00023180"/>
    </source>
</evidence>
<dbReference type="eggNOG" id="ENOG502RCFP">
    <property type="taxonomic scope" value="Eukaryota"/>
</dbReference>
<dbReference type="Proteomes" id="UP000017836">
    <property type="component" value="Unassembled WGS sequence"/>
</dbReference>
<dbReference type="HOGENOM" id="CLU_066545_0_0_1"/>
<accession>W1PHP1</accession>
<proteinExistence type="predicted"/>
<reference evidence="8" key="1">
    <citation type="journal article" date="2013" name="Science">
        <title>The Amborella genome and the evolution of flowering plants.</title>
        <authorList>
            <consortium name="Amborella Genome Project"/>
        </authorList>
    </citation>
    <scope>NUCLEOTIDE SEQUENCE [LARGE SCALE GENOMIC DNA]</scope>
</reference>
<dbReference type="STRING" id="13333.W1PHP1"/>
<evidence type="ECO:0000259" key="5">
    <source>
        <dbReference type="Pfam" id="PF13947"/>
    </source>
</evidence>
<keyword evidence="8" id="KW-1185">Reference proteome</keyword>
<dbReference type="GO" id="GO:0030247">
    <property type="term" value="F:polysaccharide binding"/>
    <property type="evidence" value="ECO:0007669"/>
    <property type="project" value="InterPro"/>
</dbReference>
<evidence type="ECO:0000256" key="4">
    <source>
        <dbReference type="SAM" id="SignalP"/>
    </source>
</evidence>
<feature type="chain" id="PRO_5004807388" description="Wall-associated receptor kinase galacturonan-binding domain-containing protein" evidence="4">
    <location>
        <begin position="26"/>
        <end position="270"/>
    </location>
</feature>
<evidence type="ECO:0000256" key="1">
    <source>
        <dbReference type="ARBA" id="ARBA00004167"/>
    </source>
</evidence>
<evidence type="ECO:0008006" key="9">
    <source>
        <dbReference type="Google" id="ProtNLM"/>
    </source>
</evidence>
<feature type="signal peptide" evidence="4">
    <location>
        <begin position="1"/>
        <end position="25"/>
    </location>
</feature>
<dbReference type="AlphaFoldDB" id="W1PHP1"/>
<gene>
    <name evidence="7" type="ORF">AMTR_s00154p00013870</name>
</gene>
<dbReference type="PANTHER" id="PTHR33355">
    <property type="entry name" value="WALL-ASSOCIATED RECEPTOR KINASE CARBOXY-TERMINAL PROTEIN-RELATED"/>
    <property type="match status" value="1"/>
</dbReference>
<dbReference type="InterPro" id="IPR032872">
    <property type="entry name" value="WAK_assoc_C"/>
</dbReference>
<organism evidence="7 8">
    <name type="scientific">Amborella trichopoda</name>
    <dbReference type="NCBI Taxonomy" id="13333"/>
    <lineage>
        <taxon>Eukaryota</taxon>
        <taxon>Viridiplantae</taxon>
        <taxon>Streptophyta</taxon>
        <taxon>Embryophyta</taxon>
        <taxon>Tracheophyta</taxon>
        <taxon>Spermatophyta</taxon>
        <taxon>Magnoliopsida</taxon>
        <taxon>Amborellales</taxon>
        <taxon>Amborellaceae</taxon>
        <taxon>Amborella</taxon>
    </lineage>
</organism>
<keyword evidence="3" id="KW-0325">Glycoprotein</keyword>
<dbReference type="Gramene" id="ERN07508">
    <property type="protein sequence ID" value="ERN07508"/>
    <property type="gene ID" value="AMTR_s00154p00013870"/>
</dbReference>
<dbReference type="EMBL" id="KI393735">
    <property type="protein sequence ID" value="ERN07508.1"/>
    <property type="molecule type" value="Genomic_DNA"/>
</dbReference>
<dbReference type="Pfam" id="PF14380">
    <property type="entry name" value="WAK_assoc"/>
    <property type="match status" value="1"/>
</dbReference>
<protein>
    <recommendedName>
        <fullName evidence="9">Wall-associated receptor kinase galacturonan-binding domain-containing protein</fullName>
    </recommendedName>
</protein>
<keyword evidence="2 4" id="KW-0732">Signal</keyword>
<evidence type="ECO:0000259" key="6">
    <source>
        <dbReference type="Pfam" id="PF14380"/>
    </source>
</evidence>
<name>W1PHP1_AMBTC</name>
<sequence length="270" mass="29066">MSTLPLSLIFTILFTTLSLTPPSRASCLDSCGQIPIKFPLGSSLGCGHPSFSPYIQCLNKQLLLQTPTGEYPIVWLNYQNATLLVSDPQMSTCATMQNSGSFGLGPSMPFMLDPNDRFALLGCSSSSPVFDMDAPLCDTEGSHMCNALYKCEGISGIGLEPDEVSTCCVYEPIGLGPSRQLNLPGLQCSSYTSVYSYGGDEEDARKWRYGISLKYSVGQNDTYDSSACEECERSDGACGFGGPTQSFLCVCRNGINTTLNCYGQGRQHSP</sequence>
<dbReference type="InterPro" id="IPR025287">
    <property type="entry name" value="WAK_GUB"/>
</dbReference>
<feature type="domain" description="Wall-associated receptor kinase C-terminal" evidence="6">
    <location>
        <begin position="223"/>
        <end position="253"/>
    </location>
</feature>
<comment type="subcellular location">
    <subcellularLocation>
        <location evidence="1">Membrane</location>
        <topology evidence="1">Single-pass membrane protein</topology>
    </subcellularLocation>
</comment>
<dbReference type="Pfam" id="PF13947">
    <property type="entry name" value="GUB_WAK_bind"/>
    <property type="match status" value="1"/>
</dbReference>
<evidence type="ECO:0000313" key="7">
    <source>
        <dbReference type="EMBL" id="ERN07508.1"/>
    </source>
</evidence>
<dbReference type="PANTHER" id="PTHR33355:SF13">
    <property type="entry name" value="WALL-ASSOCIATED RECEPTOR KINASE 3-LIKE"/>
    <property type="match status" value="1"/>
</dbReference>